<protein>
    <submittedName>
        <fullName evidence="3">Universal stress protein</fullName>
    </submittedName>
</protein>
<dbReference type="KEGG" id="mhib:MHIB_17470"/>
<evidence type="ECO:0000313" key="3">
    <source>
        <dbReference type="EMBL" id="BBZ23329.1"/>
    </source>
</evidence>
<dbReference type="Gene3D" id="3.40.50.620">
    <property type="entry name" value="HUPs"/>
    <property type="match status" value="2"/>
</dbReference>
<proteinExistence type="inferred from homology"/>
<organism evidence="3 4">
    <name type="scientific">Mycolicibacter hiberniae</name>
    <dbReference type="NCBI Taxonomy" id="29314"/>
    <lineage>
        <taxon>Bacteria</taxon>
        <taxon>Bacillati</taxon>
        <taxon>Actinomycetota</taxon>
        <taxon>Actinomycetes</taxon>
        <taxon>Mycobacteriales</taxon>
        <taxon>Mycobacteriaceae</taxon>
        <taxon>Mycolicibacter</taxon>
    </lineage>
</organism>
<comment type="similarity">
    <text evidence="1">Belongs to the universal stress protein A family.</text>
</comment>
<dbReference type="SUPFAM" id="SSF52402">
    <property type="entry name" value="Adenine nucleotide alpha hydrolases-like"/>
    <property type="match status" value="1"/>
</dbReference>
<evidence type="ECO:0000313" key="4">
    <source>
        <dbReference type="Proteomes" id="UP000467260"/>
    </source>
</evidence>
<dbReference type="InterPro" id="IPR006016">
    <property type="entry name" value="UspA"/>
</dbReference>
<gene>
    <name evidence="3" type="ORF">MHIB_17470</name>
</gene>
<dbReference type="AlphaFoldDB" id="A0A7I7X0G3"/>
<dbReference type="PRINTS" id="PR01438">
    <property type="entry name" value="UNVRSLSTRESS"/>
</dbReference>
<dbReference type="Pfam" id="PF00582">
    <property type="entry name" value="Usp"/>
    <property type="match status" value="1"/>
</dbReference>
<evidence type="ECO:0000256" key="1">
    <source>
        <dbReference type="ARBA" id="ARBA00008791"/>
    </source>
</evidence>
<dbReference type="EMBL" id="AP022609">
    <property type="protein sequence ID" value="BBZ23329.1"/>
    <property type="molecule type" value="Genomic_DNA"/>
</dbReference>
<dbReference type="Proteomes" id="UP000467260">
    <property type="component" value="Chromosome"/>
</dbReference>
<dbReference type="OrthoDB" id="3174546at2"/>
<feature type="domain" description="UspA" evidence="2">
    <location>
        <begin position="9"/>
        <end position="134"/>
    </location>
</feature>
<sequence length="283" mass="29332">MFASSAAPRVVVGVDGSRAALKAAYWAVDEALDRELPLGLLCAVDSGSPGANAAAAAETAVRSAMAAIEALDRPPKLEAEIVHRRPVTALLQASRSAAVICLGSIGFHHEPGSRIGSTAAAVATSAHCPVAIVPRTFTARTAQAGLVLAVVDGSSAGDGVLELGAAEARMRGLPLHVFALPQHRPAAPGESDVPSDPPLPTAVERWISRCRREHPDLDVESVGYHDGLLNCFERLQRSGSAIQLAVVAPRRPGPLDVLLAPAGRAVVESAGSAVLVCDRTWWL</sequence>
<dbReference type="RefSeq" id="WP_085134565.1">
    <property type="nucleotide sequence ID" value="NZ_AP022609.1"/>
</dbReference>
<name>A0A7I7X0G3_9MYCO</name>
<keyword evidence="4" id="KW-1185">Reference proteome</keyword>
<dbReference type="InterPro" id="IPR014729">
    <property type="entry name" value="Rossmann-like_a/b/a_fold"/>
</dbReference>
<accession>A0A7I7X0G3</accession>
<evidence type="ECO:0000259" key="2">
    <source>
        <dbReference type="Pfam" id="PF00582"/>
    </source>
</evidence>
<reference evidence="3 4" key="1">
    <citation type="journal article" date="2019" name="Emerg. Microbes Infect.">
        <title>Comprehensive subspecies identification of 175 nontuberculous mycobacteria species based on 7547 genomic profiles.</title>
        <authorList>
            <person name="Matsumoto Y."/>
            <person name="Kinjo T."/>
            <person name="Motooka D."/>
            <person name="Nabeya D."/>
            <person name="Jung N."/>
            <person name="Uechi K."/>
            <person name="Horii T."/>
            <person name="Iida T."/>
            <person name="Fujita J."/>
            <person name="Nakamura S."/>
        </authorList>
    </citation>
    <scope>NUCLEOTIDE SEQUENCE [LARGE SCALE GENOMIC DNA]</scope>
    <source>
        <strain evidence="3 4">JCM 13571</strain>
    </source>
</reference>
<dbReference type="InterPro" id="IPR006015">
    <property type="entry name" value="Universal_stress_UspA"/>
</dbReference>